<comment type="similarity">
    <text evidence="1">Belongs to the bacterial secretin family.</text>
</comment>
<dbReference type="Proteomes" id="UP001157914">
    <property type="component" value="Unassembled WGS sequence"/>
</dbReference>
<feature type="signal peptide" evidence="2">
    <location>
        <begin position="1"/>
        <end position="41"/>
    </location>
</feature>
<reference evidence="4 5" key="1">
    <citation type="submission" date="2017-05" db="EMBL/GenBank/DDBJ databases">
        <authorList>
            <person name="Varghese N."/>
            <person name="Submissions S."/>
        </authorList>
    </citation>
    <scope>NUCLEOTIDE SEQUENCE [LARGE SCALE GENOMIC DNA]</scope>
    <source>
        <strain evidence="4 5">DSM 15949</strain>
    </source>
</reference>
<dbReference type="InterPro" id="IPR050810">
    <property type="entry name" value="Bact_Secretion_Sys_Channel"/>
</dbReference>
<evidence type="ECO:0000256" key="1">
    <source>
        <dbReference type="RuleBase" id="RU004003"/>
    </source>
</evidence>
<feature type="domain" description="BON" evidence="3">
    <location>
        <begin position="124"/>
        <end position="196"/>
    </location>
</feature>
<dbReference type="Pfam" id="PF00263">
    <property type="entry name" value="Secretin"/>
    <property type="match status" value="1"/>
</dbReference>
<dbReference type="InterPro" id="IPR007055">
    <property type="entry name" value="BON_dom"/>
</dbReference>
<organism evidence="4 5">
    <name type="scientific">Roseibium denhamense</name>
    <dbReference type="NCBI Taxonomy" id="76305"/>
    <lineage>
        <taxon>Bacteria</taxon>
        <taxon>Pseudomonadati</taxon>
        <taxon>Pseudomonadota</taxon>
        <taxon>Alphaproteobacteria</taxon>
        <taxon>Hyphomicrobiales</taxon>
        <taxon>Stappiaceae</taxon>
        <taxon>Roseibium</taxon>
    </lineage>
</organism>
<proteinExistence type="inferred from homology"/>
<dbReference type="Pfam" id="PF04972">
    <property type="entry name" value="BON"/>
    <property type="match status" value="1"/>
</dbReference>
<keyword evidence="2" id="KW-0732">Signal</keyword>
<evidence type="ECO:0000256" key="2">
    <source>
        <dbReference type="SAM" id="SignalP"/>
    </source>
</evidence>
<dbReference type="EMBL" id="FXTT01000003">
    <property type="protein sequence ID" value="SMP23002.1"/>
    <property type="molecule type" value="Genomic_DNA"/>
</dbReference>
<evidence type="ECO:0000259" key="3">
    <source>
        <dbReference type="PROSITE" id="PS50914"/>
    </source>
</evidence>
<dbReference type="InterPro" id="IPR032789">
    <property type="entry name" value="T2SS-T3SS_pil_N"/>
</dbReference>
<accession>A0ABY1NZW7</accession>
<comment type="caution">
    <text evidence="4">The sequence shown here is derived from an EMBL/GenBank/DDBJ whole genome shotgun (WGS) entry which is preliminary data.</text>
</comment>
<evidence type="ECO:0000313" key="4">
    <source>
        <dbReference type="EMBL" id="SMP23002.1"/>
    </source>
</evidence>
<dbReference type="Pfam" id="PF13629">
    <property type="entry name" value="T2SS-T3SS_pil_N"/>
    <property type="match status" value="1"/>
</dbReference>
<protein>
    <submittedName>
        <fullName evidence="4">Pilus assembly protein CpaC</fullName>
    </submittedName>
</protein>
<keyword evidence="5" id="KW-1185">Reference proteome</keyword>
<feature type="chain" id="PRO_5045856753" evidence="2">
    <location>
        <begin position="42"/>
        <end position="489"/>
    </location>
</feature>
<dbReference type="InterPro" id="IPR001775">
    <property type="entry name" value="GspD/PilQ"/>
</dbReference>
<name>A0ABY1NZW7_9HYPH</name>
<dbReference type="PANTHER" id="PTHR30332:SF17">
    <property type="entry name" value="TYPE IV PILIATION SYSTEM PROTEIN DR_0774-RELATED"/>
    <property type="match status" value="1"/>
</dbReference>
<dbReference type="InterPro" id="IPR004846">
    <property type="entry name" value="T2SS/T3SS_dom"/>
</dbReference>
<dbReference type="PRINTS" id="PR00811">
    <property type="entry name" value="BCTERIALGSPD"/>
</dbReference>
<gene>
    <name evidence="4" type="ORF">SAMN06265374_2235</name>
</gene>
<dbReference type="PANTHER" id="PTHR30332">
    <property type="entry name" value="PROBABLE GENERAL SECRETION PATHWAY PROTEIN D"/>
    <property type="match status" value="1"/>
</dbReference>
<evidence type="ECO:0000313" key="5">
    <source>
        <dbReference type="Proteomes" id="UP001157914"/>
    </source>
</evidence>
<sequence length="489" mass="52425">MKKSNKTRTVRPAMRTFASRFILASAIILAGVMQTGKPATAQDNFPNQVHIAAGERASGRILNVGIGRSVVINLAEDAADVLVSNPEIADAVLRTPRRIFVIGNTAGQSRLVLFGRSGRELASFNLRVEKDTSDLTRIIRKLIPGSNISAESFNGSVVLSGTAKTSLEAQQAADIAAKFQGVDSSTEVVNLISVSGKDQVHLKVTVAEVERSVIKQLGVQFTNATLTGPAAAATGNFIPFLGRTNDFSVNSNIINQLNVGTVLNVGGTSIDARLQALQRDGVVRTLAEPNLTAISGENASFLAGGEFPIPIAQDDNEITFEFKTFGVGLDFTPIVMSGGRISLRVKTEVSELSNDGSITLSDIVIPALKVRRAESTIELPSGGTLVMAGLLKEQYQQTVDGVPGLMQLPILGSLFKSRDFLREQTELMVFVTPYVVNPVARQQLVRPDENLMPPSDAETIFLNRLNKIFSVNETGDAGTYHGQVGFIYK</sequence>
<dbReference type="PROSITE" id="PS50914">
    <property type="entry name" value="BON"/>
    <property type="match status" value="1"/>
</dbReference>